<dbReference type="EMBL" id="BIFT01000002">
    <property type="protein sequence ID" value="GCE31697.1"/>
    <property type="molecule type" value="Genomic_DNA"/>
</dbReference>
<accession>A0A402BK14</accession>
<keyword evidence="4" id="KW-1185">Reference proteome</keyword>
<dbReference type="Proteomes" id="UP000287171">
    <property type="component" value="Unassembled WGS sequence"/>
</dbReference>
<dbReference type="RefSeq" id="WP_126631635.1">
    <property type="nucleotide sequence ID" value="NZ_BIFT01000002.1"/>
</dbReference>
<dbReference type="PIRSF" id="PIRSF000883">
    <property type="entry name" value="Pesterase_MJ0912"/>
    <property type="match status" value="1"/>
</dbReference>
<evidence type="ECO:0000256" key="1">
    <source>
        <dbReference type="ARBA" id="ARBA00008950"/>
    </source>
</evidence>
<protein>
    <submittedName>
        <fullName evidence="3">DNA methylase</fullName>
    </submittedName>
</protein>
<name>A0A402BK14_9CHLR</name>
<dbReference type="PANTHER" id="PTHR42850:SF2">
    <property type="entry name" value="BLL5683 PROTEIN"/>
    <property type="match status" value="1"/>
</dbReference>
<dbReference type="GO" id="GO:0016791">
    <property type="term" value="F:phosphatase activity"/>
    <property type="evidence" value="ECO:0007669"/>
    <property type="project" value="TreeGrafter"/>
</dbReference>
<dbReference type="OrthoDB" id="9813918at2"/>
<dbReference type="GO" id="GO:0032259">
    <property type="term" value="P:methylation"/>
    <property type="evidence" value="ECO:0007669"/>
    <property type="project" value="UniProtKB-KW"/>
</dbReference>
<dbReference type="GO" id="GO:0008168">
    <property type="term" value="F:methyltransferase activity"/>
    <property type="evidence" value="ECO:0007669"/>
    <property type="project" value="UniProtKB-KW"/>
</dbReference>
<dbReference type="SUPFAM" id="SSF56300">
    <property type="entry name" value="Metallo-dependent phosphatases"/>
    <property type="match status" value="1"/>
</dbReference>
<keyword evidence="3" id="KW-0808">Transferase</keyword>
<dbReference type="AlphaFoldDB" id="A0A402BK14"/>
<comment type="similarity">
    <text evidence="1">Belongs to the metallophosphoesterase superfamily. YfcE family.</text>
</comment>
<comment type="caution">
    <text evidence="3">The sequence shown here is derived from an EMBL/GenBank/DDBJ whole genome shotgun (WGS) entry which is preliminary data.</text>
</comment>
<evidence type="ECO:0000313" key="3">
    <source>
        <dbReference type="EMBL" id="GCE31697.1"/>
    </source>
</evidence>
<dbReference type="Pfam" id="PF12850">
    <property type="entry name" value="Metallophos_2"/>
    <property type="match status" value="1"/>
</dbReference>
<dbReference type="PANTHER" id="PTHR42850">
    <property type="entry name" value="METALLOPHOSPHOESTERASE"/>
    <property type="match status" value="1"/>
</dbReference>
<reference evidence="4" key="1">
    <citation type="submission" date="2018-12" db="EMBL/GenBank/DDBJ databases">
        <title>Tengunoibacter tsumagoiensis gen. nov., sp. nov., Dictyobacter kobayashii sp. nov., D. alpinus sp. nov., and D. joshuensis sp. nov. and description of Dictyobacteraceae fam. nov. within the order Ktedonobacterales isolated from Tengu-no-mugimeshi.</title>
        <authorList>
            <person name="Wang C.M."/>
            <person name="Zheng Y."/>
            <person name="Sakai Y."/>
            <person name="Toyoda A."/>
            <person name="Minakuchi Y."/>
            <person name="Abe K."/>
            <person name="Yokota A."/>
            <person name="Yabe S."/>
        </authorList>
    </citation>
    <scope>NUCLEOTIDE SEQUENCE [LARGE SCALE GENOMIC DNA]</scope>
    <source>
        <strain evidence="4">Uno16</strain>
    </source>
</reference>
<dbReference type="InterPro" id="IPR029052">
    <property type="entry name" value="Metallo-depent_PP-like"/>
</dbReference>
<evidence type="ECO:0000313" key="4">
    <source>
        <dbReference type="Proteomes" id="UP000287171"/>
    </source>
</evidence>
<dbReference type="GO" id="GO:0005737">
    <property type="term" value="C:cytoplasm"/>
    <property type="evidence" value="ECO:0007669"/>
    <property type="project" value="TreeGrafter"/>
</dbReference>
<dbReference type="Gene3D" id="3.60.21.10">
    <property type="match status" value="1"/>
</dbReference>
<sequence>MAIKKDITGTFAVIADIHGNRWALEAVLQDIDRRGIQHIINLGDHLAGPLDPVITADLLLEREMLHICGNDDRVLFSPLEELSPAQRYIYERLTPTHLDWLRALPATAVVADDLFVCHGDLFDAPYLLEQVEVSGVVLRNQQAIEASVAAIPQPVILSGHSHIARTVFLPQGKLLINPGSVGLPAYTMDTPIPYAMESGSPHARYAILQKLQNAWQVEHILLPYASDEAAAMATSNQRPDWARWLSTGRA</sequence>
<dbReference type="InterPro" id="IPR011152">
    <property type="entry name" value="Pesterase_MJ0912"/>
</dbReference>
<keyword evidence="3" id="KW-0489">Methyltransferase</keyword>
<evidence type="ECO:0000259" key="2">
    <source>
        <dbReference type="Pfam" id="PF12850"/>
    </source>
</evidence>
<dbReference type="InterPro" id="IPR024654">
    <property type="entry name" value="Calcineurin-like_PHP_lpxH"/>
</dbReference>
<dbReference type="InterPro" id="IPR050126">
    <property type="entry name" value="Ap4A_hydrolase"/>
</dbReference>
<feature type="domain" description="Calcineurin-like phosphoesterase" evidence="2">
    <location>
        <begin position="11"/>
        <end position="184"/>
    </location>
</feature>
<organism evidence="3 4">
    <name type="scientific">Dictyobacter alpinus</name>
    <dbReference type="NCBI Taxonomy" id="2014873"/>
    <lineage>
        <taxon>Bacteria</taxon>
        <taxon>Bacillati</taxon>
        <taxon>Chloroflexota</taxon>
        <taxon>Ktedonobacteria</taxon>
        <taxon>Ktedonobacterales</taxon>
        <taxon>Dictyobacteraceae</taxon>
        <taxon>Dictyobacter</taxon>
    </lineage>
</organism>
<gene>
    <name evidence="3" type="ORF">KDA_71810</name>
</gene>
<proteinExistence type="inferred from homology"/>